<organism evidence="3 4">
    <name type="scientific">Candidatus Kaiserbacteria bacterium GW2011_GWC2_52_8b</name>
    <dbReference type="NCBI Taxonomy" id="1618676"/>
    <lineage>
        <taxon>Bacteria</taxon>
        <taxon>Candidatus Kaiseribacteriota</taxon>
    </lineage>
</organism>
<dbReference type="Proteomes" id="UP000034445">
    <property type="component" value="Unassembled WGS sequence"/>
</dbReference>
<reference evidence="3 4" key="1">
    <citation type="journal article" date="2015" name="Nature">
        <title>rRNA introns, odd ribosomes, and small enigmatic genomes across a large radiation of phyla.</title>
        <authorList>
            <person name="Brown C.T."/>
            <person name="Hug L.A."/>
            <person name="Thomas B.C."/>
            <person name="Sharon I."/>
            <person name="Castelle C.J."/>
            <person name="Singh A."/>
            <person name="Wilkins M.J."/>
            <person name="Williams K.H."/>
            <person name="Banfield J.F."/>
        </authorList>
    </citation>
    <scope>NUCLEOTIDE SEQUENCE [LARGE SCALE GENOMIC DNA]</scope>
</reference>
<evidence type="ECO:0000313" key="4">
    <source>
        <dbReference type="Proteomes" id="UP000034445"/>
    </source>
</evidence>
<evidence type="ECO:0000313" key="3">
    <source>
        <dbReference type="EMBL" id="KKW31841.1"/>
    </source>
</evidence>
<evidence type="ECO:0000256" key="1">
    <source>
        <dbReference type="SAM" id="Phobius"/>
    </source>
</evidence>
<proteinExistence type="predicted"/>
<dbReference type="AlphaFoldDB" id="A0A0G1XLR9"/>
<sequence length="152" mass="16218">MEEFKKWVPSEKVRWVLYGLGILFVALLIFHAGVVTGSHRHFPGRAGPGFGFRGPGFNVQLPRGFISNGHGSVGTIQSISTSSLSLETRDGATQTVLLSDKTSIRTESGATSSTALLVGQQVIILGTPNDDGTISADLIRTTPSPIRNSIRQ</sequence>
<keyword evidence="1" id="KW-0812">Transmembrane</keyword>
<dbReference type="InterPro" id="IPR043724">
    <property type="entry name" value="DUF5666"/>
</dbReference>
<protein>
    <recommendedName>
        <fullName evidence="2">DUF5666 domain-containing protein</fullName>
    </recommendedName>
</protein>
<feature type="domain" description="DUF5666" evidence="2">
    <location>
        <begin position="74"/>
        <end position="139"/>
    </location>
</feature>
<evidence type="ECO:0000259" key="2">
    <source>
        <dbReference type="Pfam" id="PF18914"/>
    </source>
</evidence>
<dbReference type="Pfam" id="PF18914">
    <property type="entry name" value="DUF5666"/>
    <property type="match status" value="1"/>
</dbReference>
<name>A0A0G1XLR9_9BACT</name>
<gene>
    <name evidence="3" type="ORF">UY74_C0005G0007</name>
</gene>
<dbReference type="EMBL" id="LCRF01000005">
    <property type="protein sequence ID" value="KKW31841.1"/>
    <property type="molecule type" value="Genomic_DNA"/>
</dbReference>
<feature type="transmembrane region" description="Helical" evidence="1">
    <location>
        <begin position="15"/>
        <end position="35"/>
    </location>
</feature>
<comment type="caution">
    <text evidence="3">The sequence shown here is derived from an EMBL/GenBank/DDBJ whole genome shotgun (WGS) entry which is preliminary data.</text>
</comment>
<keyword evidence="1" id="KW-0472">Membrane</keyword>
<keyword evidence="1" id="KW-1133">Transmembrane helix</keyword>
<accession>A0A0G1XLR9</accession>